<dbReference type="EMBL" id="QRDZ01000014">
    <property type="protein sequence ID" value="RED75732.1"/>
    <property type="molecule type" value="Genomic_DNA"/>
</dbReference>
<gene>
    <name evidence="1" type="ORF">DFP98_11493</name>
</gene>
<dbReference type="Proteomes" id="UP000256977">
    <property type="component" value="Unassembled WGS sequence"/>
</dbReference>
<name>A0A3D9JNV8_9BACL</name>
<protein>
    <submittedName>
        <fullName evidence="1">Uncharacterized protein DUF3626</fullName>
    </submittedName>
</protein>
<organism evidence="1 2">
    <name type="scientific">Cohnella phaseoli</name>
    <dbReference type="NCBI Taxonomy" id="456490"/>
    <lineage>
        <taxon>Bacteria</taxon>
        <taxon>Bacillati</taxon>
        <taxon>Bacillota</taxon>
        <taxon>Bacilli</taxon>
        <taxon>Bacillales</taxon>
        <taxon>Paenibacillaceae</taxon>
        <taxon>Cohnella</taxon>
    </lineage>
</organism>
<evidence type="ECO:0000313" key="2">
    <source>
        <dbReference type="Proteomes" id="UP000256977"/>
    </source>
</evidence>
<evidence type="ECO:0000313" key="1">
    <source>
        <dbReference type="EMBL" id="RED75732.1"/>
    </source>
</evidence>
<keyword evidence="2" id="KW-1185">Reference proteome</keyword>
<dbReference type="AlphaFoldDB" id="A0A3D9JNV8"/>
<proteinExistence type="predicted"/>
<dbReference type="Pfam" id="PF12294">
    <property type="entry name" value="DUF3626"/>
    <property type="match status" value="1"/>
</dbReference>
<dbReference type="InterPro" id="IPR022074">
    <property type="entry name" value="DUF3626"/>
</dbReference>
<comment type="caution">
    <text evidence="1">The sequence shown here is derived from an EMBL/GenBank/DDBJ whole genome shotgun (WGS) entry which is preliminary data.</text>
</comment>
<reference evidence="1 2" key="1">
    <citation type="submission" date="2018-07" db="EMBL/GenBank/DDBJ databases">
        <title>Genomic Encyclopedia of Type Strains, Phase III (KMG-III): the genomes of soil and plant-associated and newly described type strains.</title>
        <authorList>
            <person name="Whitman W."/>
        </authorList>
    </citation>
    <scope>NUCLEOTIDE SEQUENCE [LARGE SCALE GENOMIC DNA]</scope>
    <source>
        <strain evidence="1 2">CECT 7287</strain>
    </source>
</reference>
<accession>A0A3D9JNV8</accession>
<sequence>MSHNFRLTSSQTMAIQHIRQIAASRREAAQATIREILQMSNIPWSRWEEAVSKLRTHARVALHFHPDRPLADMRSVAQALLEQGTYKSQFETQISNGSVSAYSGGARDLWEMKLFGGAYQSEGSSNSDRPKYGALDLMLHSDGPSPRFGSCYFLLAPQSSYRSTYTYGGSQDDPAEKGTYEEFDDILAAVLRDAFFREYALGEKDLSPRQVIDRLLYRLDQPVTERLKQRPTHNLNHFIEAQVHGDLSLQDDVDILVADPSFQGKDIGRTLEKLCTTYAIELHWHKGYSIRADEVPSDFRGAIHALARRTNRHRQSD</sequence>